<proteinExistence type="predicted"/>
<sequence length="1583" mass="170421">MSILLKSLIWHLQKPRGFIFPYRLSLSLLLTLSIPFFASAQNIQWNKTLGGNDRDDFSLMIQTPDGGYLLGGSSSSGRSGDKTQNKRGQTDYWVVKLKADGTKEWDKTFGGSNLESLQAIQPTSDGGYILGGSSNSEISGEKTEAPKNFCSKNYCPSDYWIVKIDSQGNKLWDKTLGGDNTDQLTSLQPTSDGGFILGGWSSSSKSGDKSEDNNREVNGGSWGLNTDYWIVKINANGSKVWDKTLGGYSTDYLATIQQTSDGGYILGGSSTSDKGGDKSEFNRGTVDSFDYWVLKLDSSGKKIWDKTFGGHSNKPEYKGDMLAAIAITADGGYLLGGASNSGKGANKSQNLIGGEDYWVIKVDAQGNKLWDQVIGGNLNDQLKSVQVNADGGYLLGGSSNSAISGNKSEACLDYFPPDSNPPSKGDFWLVKLRANGTLVWDKTIGGDKGDRLGAFLQTNDKGYVAVGTSWSGSSGTKTDVSHGQTDYWIVKLDSTISSRKKQVITFEPIPNVNFGTQKTITLKATASSGLPVIFSVVSGPATVKGNLVTLTGTSGPVVMKASQAGNAAYFTAPEVTRLFIVNVPPVTRLWNKTYGGVVSLELNQHSECDSEFGASQLTAMAASPNGGYLLGGTSDSKKGNDKSEDHRGVVSEQVCLSERQPITDYWIVKTDGHGKKLWDKTFGGNDRDDLQVILPTADSGYLLGGSSKSGKSNDKSQASQGIFDYWVVKIDANGTKLWDKTFGGNDQDNLRTLVATPDGGYLLGGTSDSGISGDKSSGDRGYLEFWIIKIDANGTKLWDKTVGKDRYELDLKAIALAPEGGYLLAGSSTDYSDETLLDYYAVKMDANGNQVWEKTMGGKGDEVLSSAVATPEGGYLLGGFSVSGISGDKTEANRGDHDYWIVKLAADGAKLWDKTYGGKDSDRLQALQVTADGGYLLAGTSISGISGDKTENNRGNADDFGRYLSDYWVVKIAANGQKSWDRTLGSSFSDELAAVLVSLNNEYVVGGTSAGFDGDKTQARKGIQDFWVVKIKEETTPPALAWDMRYGSSAEDNFTSVIKTSDGGYLSGGYTRSGSSGDKSQASRGLEDYWIVKSDKNGKKLWDKRFGGTRKDYLNRVIQTQDGGYLLAGISHSDNNGDKSEVNRGGSYVNRDYWIVKVDAQGNKQWDKTFGGTGFDELVKVEQLATGEYILGGYSDSDKGGDKSQGRKGECDGFGYCPTGYWIVKVDKKGNKVWDKTFGGSKGEVLNSFTTTRDGGLLLVGTSYSSKSGDKSEINRGLDGSSDYWVVRTDKDGNKLWDKTFGGSYYDYAASVSRGNGDSFFISGTSESPASGDKTQPNHLNQEGAYTRDFWVIKVDGTGKKLWDKTLGGNGDDFLNASTFTREGNLILAGTSNSGKNDDKSQLSKGGNDYWIVQLDQDGNKIQDQSFGGSGQDELRTILQTSDGGLLLGGRSDSGVSGDRTQPSQGGTDYWLVKLAPLTSSMVATQEEVAVKAPATLINHLTAYPNPAHSQVTVQFTLPQTQTATLKIYDSQGQEGATLFQGEALANQIYQVKWQAGNKPTGLYFLQLQTSTIRQQQKLLLTK</sequence>
<comment type="caution">
    <text evidence="2">The sequence shown here is derived from an EMBL/GenBank/DDBJ whole genome shotgun (WGS) entry which is preliminary data.</text>
</comment>
<dbReference type="Pfam" id="PF18962">
    <property type="entry name" value="Por_Secre_tail"/>
    <property type="match status" value="1"/>
</dbReference>
<reference evidence="2 3" key="1">
    <citation type="submission" date="2018-03" db="EMBL/GenBank/DDBJ databases">
        <title>Adhaeribacter sp. HMF7605 Genome sequencing and assembly.</title>
        <authorList>
            <person name="Kang H."/>
            <person name="Kang J."/>
            <person name="Cha I."/>
            <person name="Kim H."/>
            <person name="Joh K."/>
        </authorList>
    </citation>
    <scope>NUCLEOTIDE SEQUENCE [LARGE SCALE GENOMIC DNA]</scope>
    <source>
        <strain evidence="2 3">HMF7605</strain>
    </source>
</reference>
<dbReference type="OrthoDB" id="922614at2"/>
<evidence type="ECO:0000313" key="2">
    <source>
        <dbReference type="EMBL" id="PSR53948.1"/>
    </source>
</evidence>
<dbReference type="PANTHER" id="PTHR42754">
    <property type="entry name" value="ENDOGLUCANASE"/>
    <property type="match status" value="1"/>
</dbReference>
<dbReference type="InterPro" id="IPR011047">
    <property type="entry name" value="Quinoprotein_ADH-like_sf"/>
</dbReference>
<name>A0A2T2YER3_9BACT</name>
<feature type="domain" description="Secretion system C-terminal sorting" evidence="1">
    <location>
        <begin position="1504"/>
        <end position="1579"/>
    </location>
</feature>
<evidence type="ECO:0000259" key="1">
    <source>
        <dbReference type="Pfam" id="PF18962"/>
    </source>
</evidence>
<evidence type="ECO:0000313" key="3">
    <source>
        <dbReference type="Proteomes" id="UP000240357"/>
    </source>
</evidence>
<protein>
    <recommendedName>
        <fullName evidence="1">Secretion system C-terminal sorting domain-containing protein</fullName>
    </recommendedName>
</protein>
<dbReference type="PANTHER" id="PTHR42754:SF1">
    <property type="entry name" value="LIPOPROTEIN"/>
    <property type="match status" value="1"/>
</dbReference>
<dbReference type="InterPro" id="IPR026444">
    <property type="entry name" value="Secre_tail"/>
</dbReference>
<dbReference type="NCBIfam" id="TIGR04183">
    <property type="entry name" value="Por_Secre_tail"/>
    <property type="match status" value="1"/>
</dbReference>
<accession>A0A2T2YER3</accession>
<organism evidence="2 3">
    <name type="scientific">Adhaeribacter arboris</name>
    <dbReference type="NCBI Taxonomy" id="2072846"/>
    <lineage>
        <taxon>Bacteria</taxon>
        <taxon>Pseudomonadati</taxon>
        <taxon>Bacteroidota</taxon>
        <taxon>Cytophagia</taxon>
        <taxon>Cytophagales</taxon>
        <taxon>Hymenobacteraceae</taxon>
        <taxon>Adhaeribacter</taxon>
    </lineage>
</organism>
<keyword evidence="3" id="KW-1185">Reference proteome</keyword>
<gene>
    <name evidence="2" type="ORF">AHMF7605_10675</name>
</gene>
<dbReference type="RefSeq" id="WP_106929106.1">
    <property type="nucleotide sequence ID" value="NZ_PYFT01000001.1"/>
</dbReference>
<dbReference type="SUPFAM" id="SSF50998">
    <property type="entry name" value="Quinoprotein alcohol dehydrogenase-like"/>
    <property type="match status" value="2"/>
</dbReference>
<dbReference type="EMBL" id="PYFT01000001">
    <property type="protein sequence ID" value="PSR53948.1"/>
    <property type="molecule type" value="Genomic_DNA"/>
</dbReference>
<dbReference type="Proteomes" id="UP000240357">
    <property type="component" value="Unassembled WGS sequence"/>
</dbReference>